<dbReference type="SFLD" id="SFLDF00273">
    <property type="entry name" value="(dimethylallyl)adenosine_tRNA"/>
    <property type="match status" value="1"/>
</dbReference>
<dbReference type="PROSITE" id="PS50198">
    <property type="entry name" value="PPIC_PPIASE_2"/>
    <property type="match status" value="1"/>
</dbReference>
<feature type="region of interest" description="Disordered" evidence="9">
    <location>
        <begin position="47"/>
        <end position="70"/>
    </location>
</feature>
<evidence type="ECO:0000313" key="15">
    <source>
        <dbReference type="EMBL" id="GMH58205.1"/>
    </source>
</evidence>
<dbReference type="FunFam" id="3.40.50.12160:FF:000003">
    <property type="entry name" value="CDK5 regulatory subunit-associated protein 1"/>
    <property type="match status" value="1"/>
</dbReference>
<evidence type="ECO:0000256" key="9">
    <source>
        <dbReference type="SAM" id="MobiDB-lite"/>
    </source>
</evidence>
<keyword evidence="4" id="KW-0949">S-adenosyl-L-methionine</keyword>
<gene>
    <name evidence="15" type="ORF">TrST_g4534</name>
</gene>
<feature type="domain" description="PpiC" evidence="11">
    <location>
        <begin position="78"/>
        <end position="182"/>
    </location>
</feature>
<evidence type="ECO:0000256" key="4">
    <source>
        <dbReference type="ARBA" id="ARBA00022691"/>
    </source>
</evidence>
<evidence type="ECO:0000256" key="7">
    <source>
        <dbReference type="ARBA" id="ARBA00023014"/>
    </source>
</evidence>
<name>A0A9W7DXY9_9STRA</name>
<dbReference type="InterPro" id="IPR020612">
    <property type="entry name" value="Methylthiotransferase_CS"/>
</dbReference>
<dbReference type="PROSITE" id="PS51918">
    <property type="entry name" value="RADICAL_SAM"/>
    <property type="match status" value="1"/>
</dbReference>
<dbReference type="InterPro" id="IPR038135">
    <property type="entry name" value="Methylthiotransferase_N_sf"/>
</dbReference>
<keyword evidence="8" id="KW-0697">Rotamase</keyword>
<dbReference type="InterPro" id="IPR006463">
    <property type="entry name" value="MiaB_methiolase"/>
</dbReference>
<dbReference type="Proteomes" id="UP001165085">
    <property type="component" value="Unassembled WGS sequence"/>
</dbReference>
<dbReference type="PROSITE" id="PS51449">
    <property type="entry name" value="MTTASE_N"/>
    <property type="match status" value="1"/>
</dbReference>
<comment type="cofactor">
    <cofactor evidence="1">
        <name>[4Fe-4S] cluster</name>
        <dbReference type="ChEBI" id="CHEBI:49883"/>
    </cofactor>
</comment>
<dbReference type="SMART" id="SM00729">
    <property type="entry name" value="Elp3"/>
    <property type="match status" value="1"/>
</dbReference>
<dbReference type="Pfam" id="PF04055">
    <property type="entry name" value="Radical_SAM"/>
    <property type="match status" value="1"/>
</dbReference>
<dbReference type="AlphaFoldDB" id="A0A9W7DXY9"/>
<dbReference type="SUPFAM" id="SSF54534">
    <property type="entry name" value="FKBP-like"/>
    <property type="match status" value="1"/>
</dbReference>
<dbReference type="GO" id="GO:0046872">
    <property type="term" value="F:metal ion binding"/>
    <property type="evidence" value="ECO:0007669"/>
    <property type="project" value="UniProtKB-KW"/>
</dbReference>
<dbReference type="InterPro" id="IPR013848">
    <property type="entry name" value="Methylthiotransferase_N"/>
</dbReference>
<dbReference type="PANTHER" id="PTHR43020:SF2">
    <property type="entry name" value="MITOCHONDRIAL TRNA METHYLTHIOTRANSFERASE CDK5RAP1"/>
    <property type="match status" value="1"/>
</dbReference>
<evidence type="ECO:0000259" key="11">
    <source>
        <dbReference type="PROSITE" id="PS50198"/>
    </source>
</evidence>
<dbReference type="PANTHER" id="PTHR43020">
    <property type="entry name" value="CDK5 REGULATORY SUBUNIT-ASSOCIATED PROTEIN 1"/>
    <property type="match status" value="1"/>
</dbReference>
<comment type="caution">
    <text evidence="15">The sequence shown here is derived from an EMBL/GenBank/DDBJ whole genome shotgun (WGS) entry which is preliminary data.</text>
</comment>
<evidence type="ECO:0000256" key="2">
    <source>
        <dbReference type="ARBA" id="ARBA00009815"/>
    </source>
</evidence>
<dbReference type="PROSITE" id="PS01278">
    <property type="entry name" value="MTTASE_RADICAL"/>
    <property type="match status" value="1"/>
</dbReference>
<proteinExistence type="inferred from homology"/>
<dbReference type="SFLD" id="SFLDS00029">
    <property type="entry name" value="Radical_SAM"/>
    <property type="match status" value="1"/>
</dbReference>
<evidence type="ECO:0000256" key="1">
    <source>
        <dbReference type="ARBA" id="ARBA00001966"/>
    </source>
</evidence>
<dbReference type="PROSITE" id="PS50926">
    <property type="entry name" value="TRAM"/>
    <property type="match status" value="1"/>
</dbReference>
<dbReference type="GO" id="GO:0035596">
    <property type="term" value="F:methylthiotransferase activity"/>
    <property type="evidence" value="ECO:0007669"/>
    <property type="project" value="InterPro"/>
</dbReference>
<dbReference type="OrthoDB" id="190098at2759"/>
<dbReference type="Pfam" id="PF01938">
    <property type="entry name" value="TRAM"/>
    <property type="match status" value="1"/>
</dbReference>
<evidence type="ECO:0000313" key="16">
    <source>
        <dbReference type="Proteomes" id="UP001165085"/>
    </source>
</evidence>
<dbReference type="NCBIfam" id="TIGR00089">
    <property type="entry name" value="MiaB/RimO family radical SAM methylthiotransferase"/>
    <property type="match status" value="1"/>
</dbReference>
<comment type="similarity">
    <text evidence="2">Belongs to the methylthiotransferase family. MiaB subfamily.</text>
</comment>
<dbReference type="InterPro" id="IPR007197">
    <property type="entry name" value="rSAM"/>
</dbReference>
<evidence type="ECO:0000256" key="3">
    <source>
        <dbReference type="ARBA" id="ARBA00022485"/>
    </source>
</evidence>
<keyword evidence="16" id="KW-1185">Reference proteome</keyword>
<evidence type="ECO:0000256" key="8">
    <source>
        <dbReference type="PROSITE-ProRule" id="PRU00278"/>
    </source>
</evidence>
<dbReference type="SFLD" id="SFLDG01061">
    <property type="entry name" value="methylthiotransferase"/>
    <property type="match status" value="1"/>
</dbReference>
<evidence type="ECO:0000256" key="10">
    <source>
        <dbReference type="SAM" id="SignalP"/>
    </source>
</evidence>
<dbReference type="SFLD" id="SFLDG01082">
    <property type="entry name" value="B12-binding_domain_containing"/>
    <property type="match status" value="1"/>
</dbReference>
<reference evidence="16" key="1">
    <citation type="journal article" date="2023" name="Commun. Biol.">
        <title>Genome analysis of Parmales, the sister group of diatoms, reveals the evolutionary specialization of diatoms from phago-mixotrophs to photoautotrophs.</title>
        <authorList>
            <person name="Ban H."/>
            <person name="Sato S."/>
            <person name="Yoshikawa S."/>
            <person name="Yamada K."/>
            <person name="Nakamura Y."/>
            <person name="Ichinomiya M."/>
            <person name="Sato N."/>
            <person name="Blanc-Mathieu R."/>
            <person name="Endo H."/>
            <person name="Kuwata A."/>
            <person name="Ogata H."/>
        </authorList>
    </citation>
    <scope>NUCLEOTIDE SEQUENCE [LARGE SCALE GENOMIC DNA]</scope>
    <source>
        <strain evidence="16">NIES 3701</strain>
    </source>
</reference>
<evidence type="ECO:0000256" key="5">
    <source>
        <dbReference type="ARBA" id="ARBA00022723"/>
    </source>
</evidence>
<evidence type="ECO:0008006" key="17">
    <source>
        <dbReference type="Google" id="ProtNLM"/>
    </source>
</evidence>
<feature type="domain" description="TRAM" evidence="12">
    <location>
        <begin position="588"/>
        <end position="651"/>
    </location>
</feature>
<dbReference type="InterPro" id="IPR002792">
    <property type="entry name" value="TRAM_dom"/>
</dbReference>
<organism evidence="15 16">
    <name type="scientific">Triparma strigata</name>
    <dbReference type="NCBI Taxonomy" id="1606541"/>
    <lineage>
        <taxon>Eukaryota</taxon>
        <taxon>Sar</taxon>
        <taxon>Stramenopiles</taxon>
        <taxon>Ochrophyta</taxon>
        <taxon>Bolidophyceae</taxon>
        <taxon>Parmales</taxon>
        <taxon>Triparmaceae</taxon>
        <taxon>Triparma</taxon>
    </lineage>
</organism>
<dbReference type="Gene3D" id="3.10.50.40">
    <property type="match status" value="1"/>
</dbReference>
<dbReference type="InterPro" id="IPR046357">
    <property type="entry name" value="PPIase_dom_sf"/>
</dbReference>
<dbReference type="GO" id="GO:0051539">
    <property type="term" value="F:4 iron, 4 sulfur cluster binding"/>
    <property type="evidence" value="ECO:0007669"/>
    <property type="project" value="UniProtKB-KW"/>
</dbReference>
<keyword evidence="5" id="KW-0479">Metal-binding</keyword>
<feature type="chain" id="PRO_5040904676" description="Peptidylprolyl isomerase" evidence="10">
    <location>
        <begin position="22"/>
        <end position="651"/>
    </location>
</feature>
<sequence length="651" mass="72140">MRLHLFARILLLCAAVSNITTDAFISPASILSRSKLHLSSDFTLYSKTPTPSTPPTPSYPTLRGTSTDSRQIVSQTSTSAYRLRHVLLASESAAEEVMTLLKNGKLLFTEVARTFSACEITRSKDGEVGWFDFSGHDVSDHPLDPILPLSIRSELAVSTSMKPGDIEMFTSERGVHLIQLVDVMVDVSAKTKTRQRSDANTWSTAVDPSNPKKQLYYTLETMGCQMNIADSERMSGQLQNLNILPLPPTSPSSSADVVVLNTCSIRDHAEQKVYSYIGPHAKRKRSGESVSIIVAGCVAEQEGEQLLRRCPEVDLVLGPQYANRLGDLLEDVNNGNQVVATEPEFIIEDITKPKRDNKVCAWVNIIYGCNERCAFCIVPSTRGVEQSRTAESILEECKGLVQEGYKEVTLLGQNIDAYGRDLSPKRKFSDLLSMIGSIPGLERVRFVTSHPRYMSDGVVDAVADCESVCNSFHIPFQSGSDKVLREMGRGHTRRKYLNIIEKIRRKIPEAGITADVIVGFPGETEGEFEDTLKLMEEVKFDNVNTAAYSPRPNTPAAEWTNQVDDDVKNERLQRINKLNLQHAKERRARMVGGFEKVLVESRNVKNPKQVFGRTGGGYVVYFEGEIGELEGKIVDVKITASSTYSLTGELC</sequence>
<feature type="signal peptide" evidence="10">
    <location>
        <begin position="1"/>
        <end position="21"/>
    </location>
</feature>
<dbReference type="InterPro" id="IPR058240">
    <property type="entry name" value="rSAM_sf"/>
</dbReference>
<keyword evidence="6" id="KW-0408">Iron</keyword>
<dbReference type="HAMAP" id="MF_01864">
    <property type="entry name" value="tRNA_metthiotr_MiaB"/>
    <property type="match status" value="1"/>
</dbReference>
<protein>
    <recommendedName>
        <fullName evidence="17">Peptidylprolyl isomerase</fullName>
    </recommendedName>
</protein>
<dbReference type="InterPro" id="IPR023404">
    <property type="entry name" value="rSAM_horseshoe"/>
</dbReference>
<dbReference type="Gene3D" id="3.80.30.20">
    <property type="entry name" value="tm_1862 like domain"/>
    <property type="match status" value="1"/>
</dbReference>
<evidence type="ECO:0000259" key="13">
    <source>
        <dbReference type="PROSITE" id="PS51449"/>
    </source>
</evidence>
<dbReference type="InterPro" id="IPR005839">
    <property type="entry name" value="Methylthiotransferase"/>
</dbReference>
<keyword evidence="3" id="KW-0004">4Fe-4S</keyword>
<dbReference type="EMBL" id="BRXY01000051">
    <property type="protein sequence ID" value="GMH58205.1"/>
    <property type="molecule type" value="Genomic_DNA"/>
</dbReference>
<dbReference type="Pfam" id="PF00919">
    <property type="entry name" value="UPF0004"/>
    <property type="match status" value="1"/>
</dbReference>
<dbReference type="GO" id="GO:0035600">
    <property type="term" value="P:tRNA methylthiolation"/>
    <property type="evidence" value="ECO:0007669"/>
    <property type="project" value="TreeGrafter"/>
</dbReference>
<dbReference type="SUPFAM" id="SSF102114">
    <property type="entry name" value="Radical SAM enzymes"/>
    <property type="match status" value="1"/>
</dbReference>
<dbReference type="InterPro" id="IPR006638">
    <property type="entry name" value="Elp3/MiaA/NifB-like_rSAM"/>
</dbReference>
<accession>A0A9W7DXY9</accession>
<evidence type="ECO:0000259" key="12">
    <source>
        <dbReference type="PROSITE" id="PS50926"/>
    </source>
</evidence>
<dbReference type="GO" id="GO:0003755">
    <property type="term" value="F:peptidyl-prolyl cis-trans isomerase activity"/>
    <property type="evidence" value="ECO:0007669"/>
    <property type="project" value="UniProtKB-KW"/>
</dbReference>
<dbReference type="FunFam" id="3.80.30.20:FF:000001">
    <property type="entry name" value="tRNA-2-methylthio-N(6)-dimethylallyladenosine synthase 2"/>
    <property type="match status" value="1"/>
</dbReference>
<keyword evidence="7" id="KW-0411">Iron-sulfur</keyword>
<dbReference type="Gene3D" id="3.40.50.12160">
    <property type="entry name" value="Methylthiotransferase, N-terminal domain"/>
    <property type="match status" value="1"/>
</dbReference>
<evidence type="ECO:0000259" key="14">
    <source>
        <dbReference type="PROSITE" id="PS51918"/>
    </source>
</evidence>
<dbReference type="InterPro" id="IPR000297">
    <property type="entry name" value="PPIase_PpiC"/>
</dbReference>
<keyword evidence="10" id="KW-0732">Signal</keyword>
<keyword evidence="8" id="KW-0413">Isomerase</keyword>
<feature type="domain" description="Radical SAM core" evidence="14">
    <location>
        <begin position="355"/>
        <end position="585"/>
    </location>
</feature>
<dbReference type="CDD" id="cd01335">
    <property type="entry name" value="Radical_SAM"/>
    <property type="match status" value="1"/>
</dbReference>
<dbReference type="NCBIfam" id="TIGR01574">
    <property type="entry name" value="miaB-methiolase"/>
    <property type="match status" value="1"/>
</dbReference>
<evidence type="ECO:0000256" key="6">
    <source>
        <dbReference type="ARBA" id="ARBA00023004"/>
    </source>
</evidence>
<feature type="domain" description="MTTase N-terminal" evidence="13">
    <location>
        <begin position="215"/>
        <end position="334"/>
    </location>
</feature>